<dbReference type="EnsemblMetazoa" id="HelroT171685">
    <property type="protein sequence ID" value="HelroP171685"/>
    <property type="gene ID" value="HelroG171685"/>
</dbReference>
<proteinExistence type="predicted"/>
<reference evidence="3" key="3">
    <citation type="submission" date="2015-06" db="UniProtKB">
        <authorList>
            <consortium name="EnsemblMetazoa"/>
        </authorList>
    </citation>
    <scope>IDENTIFICATION</scope>
</reference>
<accession>T1F4J8</accession>
<dbReference type="CTD" id="20203747"/>
<dbReference type="KEGG" id="hro:HELRODRAFT_171685"/>
<reference evidence="2 4" key="2">
    <citation type="journal article" date="2013" name="Nature">
        <title>Insights into bilaterian evolution from three spiralian genomes.</title>
        <authorList>
            <person name="Simakov O."/>
            <person name="Marletaz F."/>
            <person name="Cho S.J."/>
            <person name="Edsinger-Gonzales E."/>
            <person name="Havlak P."/>
            <person name="Hellsten U."/>
            <person name="Kuo D.H."/>
            <person name="Larsson T."/>
            <person name="Lv J."/>
            <person name="Arendt D."/>
            <person name="Savage R."/>
            <person name="Osoegawa K."/>
            <person name="de Jong P."/>
            <person name="Grimwood J."/>
            <person name="Chapman J.A."/>
            <person name="Shapiro H."/>
            <person name="Aerts A."/>
            <person name="Otillar R.P."/>
            <person name="Terry A.Y."/>
            <person name="Boore J.L."/>
            <person name="Grigoriev I.V."/>
            <person name="Lindberg D.R."/>
            <person name="Seaver E.C."/>
            <person name="Weisblat D.A."/>
            <person name="Putnam N.H."/>
            <person name="Rokhsar D.S."/>
        </authorList>
    </citation>
    <scope>NUCLEOTIDE SEQUENCE</scope>
</reference>
<dbReference type="HOGENOM" id="CLU_772285_0_0_1"/>
<feature type="region of interest" description="Disordered" evidence="1">
    <location>
        <begin position="17"/>
        <end position="48"/>
    </location>
</feature>
<keyword evidence="4" id="KW-1185">Reference proteome</keyword>
<dbReference type="Proteomes" id="UP000015101">
    <property type="component" value="Unassembled WGS sequence"/>
</dbReference>
<feature type="compositionally biased region" description="Basic and acidic residues" evidence="1">
    <location>
        <begin position="17"/>
        <end position="32"/>
    </location>
</feature>
<sequence length="359" mass="40716">MAKNVALRRRQELDKLKMKEMLESQKVKRDSSMESPSFNDSKSNSDVDMEMPALTNCVQEEEERTSSHISALALIILNFYNNDPKIAMNSIKKVALELSSLVNQESCTAVDQERRSNLKDNESVKNDLISSSVSEENLSNKKSKLTSSPSSSSTSFPLSSPIYSFNPFTLRAFKPITPHNHEKPRNNMHRCAASFASKKDDKVGVELTSDETTENLKSKTEEVDNINSSPFSIRNLTSNSKAGSISNDCQYEQNYFLTHEKSNEISRAVQRLQHFNMTPQFNNLTGQRIMNPYIFNHAYHNLPAFLPFQHTLHGFQHSFWSKNWNKRDNLNTLGCVQSGSPQSRPSLESNNFLIKFSGT</sequence>
<evidence type="ECO:0000313" key="4">
    <source>
        <dbReference type="Proteomes" id="UP000015101"/>
    </source>
</evidence>
<dbReference type="GeneID" id="20203747"/>
<feature type="compositionally biased region" description="Low complexity" evidence="1">
    <location>
        <begin position="145"/>
        <end position="157"/>
    </location>
</feature>
<dbReference type="EMBL" id="AMQM01003915">
    <property type="status" value="NOT_ANNOTATED_CDS"/>
    <property type="molecule type" value="Genomic_DNA"/>
</dbReference>
<dbReference type="AlphaFoldDB" id="T1F4J8"/>
<feature type="region of interest" description="Disordered" evidence="1">
    <location>
        <begin position="112"/>
        <end position="157"/>
    </location>
</feature>
<protein>
    <submittedName>
        <fullName evidence="2 3">Uncharacterized protein</fullName>
    </submittedName>
</protein>
<dbReference type="InParanoid" id="T1F4J8"/>
<name>T1F4J8_HELRO</name>
<feature type="compositionally biased region" description="Polar residues" evidence="1">
    <location>
        <begin position="33"/>
        <end position="46"/>
    </location>
</feature>
<gene>
    <name evidence="3" type="primary">20203747</name>
    <name evidence="2" type="ORF">HELRODRAFT_171685</name>
</gene>
<evidence type="ECO:0000313" key="3">
    <source>
        <dbReference type="EnsemblMetazoa" id="HelroP171685"/>
    </source>
</evidence>
<feature type="compositionally biased region" description="Basic and acidic residues" evidence="1">
    <location>
        <begin position="112"/>
        <end position="125"/>
    </location>
</feature>
<dbReference type="RefSeq" id="XP_009016632.1">
    <property type="nucleotide sequence ID" value="XM_009018384.1"/>
</dbReference>
<evidence type="ECO:0000313" key="2">
    <source>
        <dbReference type="EMBL" id="ESO05317.1"/>
    </source>
</evidence>
<reference evidence="4" key="1">
    <citation type="submission" date="2012-12" db="EMBL/GenBank/DDBJ databases">
        <authorList>
            <person name="Hellsten U."/>
            <person name="Grimwood J."/>
            <person name="Chapman J.A."/>
            <person name="Shapiro H."/>
            <person name="Aerts A."/>
            <person name="Otillar R.P."/>
            <person name="Terry A.Y."/>
            <person name="Boore J.L."/>
            <person name="Simakov O."/>
            <person name="Marletaz F."/>
            <person name="Cho S.-J."/>
            <person name="Edsinger-Gonzales E."/>
            <person name="Havlak P."/>
            <person name="Kuo D.-H."/>
            <person name="Larsson T."/>
            <person name="Lv J."/>
            <person name="Arendt D."/>
            <person name="Savage R."/>
            <person name="Osoegawa K."/>
            <person name="de Jong P."/>
            <person name="Lindberg D.R."/>
            <person name="Seaver E.C."/>
            <person name="Weisblat D.A."/>
            <person name="Putnam N.H."/>
            <person name="Grigoriev I.V."/>
            <person name="Rokhsar D.S."/>
        </authorList>
    </citation>
    <scope>NUCLEOTIDE SEQUENCE</scope>
</reference>
<evidence type="ECO:0000256" key="1">
    <source>
        <dbReference type="SAM" id="MobiDB-lite"/>
    </source>
</evidence>
<dbReference type="EMBL" id="KB096365">
    <property type="protein sequence ID" value="ESO05317.1"/>
    <property type="molecule type" value="Genomic_DNA"/>
</dbReference>
<organism evidence="3 4">
    <name type="scientific">Helobdella robusta</name>
    <name type="common">Californian leech</name>
    <dbReference type="NCBI Taxonomy" id="6412"/>
    <lineage>
        <taxon>Eukaryota</taxon>
        <taxon>Metazoa</taxon>
        <taxon>Spiralia</taxon>
        <taxon>Lophotrochozoa</taxon>
        <taxon>Annelida</taxon>
        <taxon>Clitellata</taxon>
        <taxon>Hirudinea</taxon>
        <taxon>Rhynchobdellida</taxon>
        <taxon>Glossiphoniidae</taxon>
        <taxon>Helobdella</taxon>
    </lineage>
</organism>